<dbReference type="Gramene" id="TraesWEE_scaffold_066239_01G000100.1">
    <property type="protein sequence ID" value="TraesWEE_scaffold_066239_01G000100.1"/>
    <property type="gene ID" value="TraesWEE_scaffold_066239_01G000100"/>
</dbReference>
<keyword evidence="2" id="KW-1185">Reference proteome</keyword>
<dbReference type="AlphaFoldDB" id="A0A3B6PPF5"/>
<evidence type="ECO:0000313" key="1">
    <source>
        <dbReference type="EnsemblPlants" id="TraesCS6B02G326900.1"/>
    </source>
</evidence>
<dbReference type="PaxDb" id="4565-Traes_5DS_2EFC4C9D9.2"/>
<accession>A0A3B6PPF5</accession>
<proteinExistence type="predicted"/>
<dbReference type="Proteomes" id="UP000019116">
    <property type="component" value="Chromosome 6B"/>
</dbReference>
<protein>
    <submittedName>
        <fullName evidence="1">Uncharacterized protein</fullName>
    </submittedName>
</protein>
<sequence length="165" mass="18626">MREREGRRGGRRREERGEFATKILLRSEDEEKKKNLAQGVKKIKAEVSIMKMSRRVAGIESSSNREVALLEELEDENVPKSCLCLTVVLILDATLWTSGSSMATDCRGGMYCLMSCMLSSDPLCSLSHLAWPPIDSWVQVPDLKRRNTRSHPLSGRRGLQRFSSV</sequence>
<dbReference type="OMA" id="LAWPPTN"/>
<name>A0A3B6PPF5_WHEAT</name>
<evidence type="ECO:0000313" key="2">
    <source>
        <dbReference type="Proteomes" id="UP000019116"/>
    </source>
</evidence>
<dbReference type="Gramene" id="TraesCS6B03G0927200.1">
    <property type="protein sequence ID" value="TraesCS6B03G0927200.1.CDS"/>
    <property type="gene ID" value="TraesCS6B03G0927200"/>
</dbReference>
<organism evidence="1">
    <name type="scientific">Triticum aestivum</name>
    <name type="common">Wheat</name>
    <dbReference type="NCBI Taxonomy" id="4565"/>
    <lineage>
        <taxon>Eukaryota</taxon>
        <taxon>Viridiplantae</taxon>
        <taxon>Streptophyta</taxon>
        <taxon>Embryophyta</taxon>
        <taxon>Tracheophyta</taxon>
        <taxon>Spermatophyta</taxon>
        <taxon>Magnoliopsida</taxon>
        <taxon>Liliopsida</taxon>
        <taxon>Poales</taxon>
        <taxon>Poaceae</taxon>
        <taxon>BOP clade</taxon>
        <taxon>Pooideae</taxon>
        <taxon>Triticodae</taxon>
        <taxon>Triticeae</taxon>
        <taxon>Triticinae</taxon>
        <taxon>Triticum</taxon>
    </lineage>
</organism>
<dbReference type="Gramene" id="TraesCS6B02G326900.1">
    <property type="protein sequence ID" value="TraesCS6B02G326900.1"/>
    <property type="gene ID" value="TraesCS6B02G326900"/>
</dbReference>
<reference evidence="1" key="2">
    <citation type="submission" date="2018-10" db="UniProtKB">
        <authorList>
            <consortium name="EnsemblPlants"/>
        </authorList>
    </citation>
    <scope>IDENTIFICATION</scope>
</reference>
<dbReference type="OrthoDB" id="10359737at2759"/>
<reference evidence="1" key="1">
    <citation type="submission" date="2018-08" db="EMBL/GenBank/DDBJ databases">
        <authorList>
            <person name="Rossello M."/>
        </authorList>
    </citation>
    <scope>NUCLEOTIDE SEQUENCE [LARGE SCALE GENOMIC DNA]</scope>
    <source>
        <strain evidence="1">cv. Chinese Spring</strain>
    </source>
</reference>
<dbReference type="EnsemblPlants" id="TraesCS6B02G326900.1">
    <property type="protein sequence ID" value="TraesCS6B02G326900.1"/>
    <property type="gene ID" value="TraesCS6B02G326900"/>
</dbReference>